<dbReference type="PANTHER" id="PTHR43313:SF36">
    <property type="entry name" value="D-BETA-HYDROXYBUTYRATE DEHYDROGENASE, MITOCHONDRIAL"/>
    <property type="match status" value="1"/>
</dbReference>
<dbReference type="InterPro" id="IPR020904">
    <property type="entry name" value="Sc_DH/Rdtase_CS"/>
</dbReference>
<dbReference type="AlphaFoldDB" id="A0AA88XQ37"/>
<gene>
    <name evidence="4" type="ORF">FSP39_002989</name>
</gene>
<evidence type="ECO:0000256" key="3">
    <source>
        <dbReference type="SAM" id="Phobius"/>
    </source>
</evidence>
<sequence>MNDCDDRTSWRAVSKALERRQGSNHLPSLNVGRTPRMITCMSLYSRHSTNCISSLAMIFSVVIGAVIIILLLIIIYLRYTKYPKYVSVEGKSVLITGCDTGFGNALAKRLDKLGIHVMASCLDAKGEGATSLGVVCSKRLIVIGLDVSCDRSVEDAKDEVTRYLNESKTELWAVVNNAGIGHSADIELCSMDIYHRVAAVNLFGMIRVTKALLPMIRKSKGRVINVTSVKGRLCVPYDSSYGITKHGAECFSDTLRMEMKKFGVRVVIIEPGEFGSATDMGKGINADRTHREFENTWKEVNQDIRDTYGKEYMYAHLSIEDASSSCITPVIDAFVEAIMNINPKPRYLIDGSPGWIDIHCFYARLYPYLPSSWMDHLIIRWYTKKMPLVKSLQNR</sequence>
<dbReference type="PANTHER" id="PTHR43313">
    <property type="entry name" value="SHORT-CHAIN DEHYDROGENASE/REDUCTASE FAMILY 9C"/>
    <property type="match status" value="1"/>
</dbReference>
<dbReference type="PROSITE" id="PS00061">
    <property type="entry name" value="ADH_SHORT"/>
    <property type="match status" value="1"/>
</dbReference>
<protein>
    <submittedName>
        <fullName evidence="4">Uncharacterized protein</fullName>
    </submittedName>
</protein>
<keyword evidence="1" id="KW-0560">Oxidoreductase</keyword>
<proteinExistence type="inferred from homology"/>
<comment type="caution">
    <text evidence="4">The sequence shown here is derived from an EMBL/GenBank/DDBJ whole genome shotgun (WGS) entry which is preliminary data.</text>
</comment>
<dbReference type="InterPro" id="IPR002347">
    <property type="entry name" value="SDR_fam"/>
</dbReference>
<evidence type="ECO:0000256" key="1">
    <source>
        <dbReference type="ARBA" id="ARBA00023002"/>
    </source>
</evidence>
<dbReference type="Proteomes" id="UP001186944">
    <property type="component" value="Unassembled WGS sequence"/>
</dbReference>
<keyword evidence="3" id="KW-1133">Transmembrane helix</keyword>
<feature type="transmembrane region" description="Helical" evidence="3">
    <location>
        <begin position="52"/>
        <end position="77"/>
    </location>
</feature>
<dbReference type="Pfam" id="PF00106">
    <property type="entry name" value="adh_short"/>
    <property type="match status" value="1"/>
</dbReference>
<dbReference type="SUPFAM" id="SSF51735">
    <property type="entry name" value="NAD(P)-binding Rossmann-fold domains"/>
    <property type="match status" value="1"/>
</dbReference>
<reference evidence="4" key="1">
    <citation type="submission" date="2019-08" db="EMBL/GenBank/DDBJ databases">
        <title>The improved chromosome-level genome for the pearl oyster Pinctada fucata martensii using PacBio sequencing and Hi-C.</title>
        <authorList>
            <person name="Zheng Z."/>
        </authorList>
    </citation>
    <scope>NUCLEOTIDE SEQUENCE</scope>
    <source>
        <strain evidence="4">ZZ-2019</strain>
        <tissue evidence="4">Adductor muscle</tissue>
    </source>
</reference>
<dbReference type="PRINTS" id="PR00081">
    <property type="entry name" value="GDHRDH"/>
</dbReference>
<evidence type="ECO:0000313" key="5">
    <source>
        <dbReference type="Proteomes" id="UP001186944"/>
    </source>
</evidence>
<comment type="similarity">
    <text evidence="2">Belongs to the short-chain dehydrogenases/reductases (SDR) family.</text>
</comment>
<dbReference type="GO" id="GO:0008202">
    <property type="term" value="P:steroid metabolic process"/>
    <property type="evidence" value="ECO:0007669"/>
    <property type="project" value="TreeGrafter"/>
</dbReference>
<dbReference type="Gene3D" id="3.40.50.720">
    <property type="entry name" value="NAD(P)-binding Rossmann-like Domain"/>
    <property type="match status" value="1"/>
</dbReference>
<keyword evidence="3" id="KW-0472">Membrane</keyword>
<evidence type="ECO:0000256" key="2">
    <source>
        <dbReference type="RuleBase" id="RU000363"/>
    </source>
</evidence>
<dbReference type="EMBL" id="VSWD01000012">
    <property type="protein sequence ID" value="KAK3085417.1"/>
    <property type="molecule type" value="Genomic_DNA"/>
</dbReference>
<keyword evidence="3" id="KW-0812">Transmembrane</keyword>
<accession>A0AA88XQ37</accession>
<organism evidence="4 5">
    <name type="scientific">Pinctada imbricata</name>
    <name type="common">Atlantic pearl-oyster</name>
    <name type="synonym">Pinctada martensii</name>
    <dbReference type="NCBI Taxonomy" id="66713"/>
    <lineage>
        <taxon>Eukaryota</taxon>
        <taxon>Metazoa</taxon>
        <taxon>Spiralia</taxon>
        <taxon>Lophotrochozoa</taxon>
        <taxon>Mollusca</taxon>
        <taxon>Bivalvia</taxon>
        <taxon>Autobranchia</taxon>
        <taxon>Pteriomorphia</taxon>
        <taxon>Pterioida</taxon>
        <taxon>Pterioidea</taxon>
        <taxon>Pteriidae</taxon>
        <taxon>Pinctada</taxon>
    </lineage>
</organism>
<name>A0AA88XQ37_PINIB</name>
<dbReference type="PRINTS" id="PR00080">
    <property type="entry name" value="SDRFAMILY"/>
</dbReference>
<dbReference type="GO" id="GO:0016491">
    <property type="term" value="F:oxidoreductase activity"/>
    <property type="evidence" value="ECO:0007669"/>
    <property type="project" value="UniProtKB-KW"/>
</dbReference>
<keyword evidence="5" id="KW-1185">Reference proteome</keyword>
<evidence type="ECO:0000313" key="4">
    <source>
        <dbReference type="EMBL" id="KAK3085417.1"/>
    </source>
</evidence>
<dbReference type="InterPro" id="IPR036291">
    <property type="entry name" value="NAD(P)-bd_dom_sf"/>
</dbReference>